<dbReference type="Pfam" id="PF02602">
    <property type="entry name" value="HEM4"/>
    <property type="match status" value="1"/>
</dbReference>
<dbReference type="InterPro" id="IPR039793">
    <property type="entry name" value="UROS/Hem4"/>
</dbReference>
<dbReference type="SUPFAM" id="SSF69618">
    <property type="entry name" value="HemD-like"/>
    <property type="match status" value="1"/>
</dbReference>
<dbReference type="PANTHER" id="PTHR12390">
    <property type="entry name" value="UROPORPHYRINOGEN III SYNTHASE"/>
    <property type="match status" value="1"/>
</dbReference>
<dbReference type="InterPro" id="IPR036108">
    <property type="entry name" value="4pyrrol_syn_uPrphyn_synt_sf"/>
</dbReference>
<gene>
    <name evidence="2" type="ORF">FB45DRAFT_887775</name>
</gene>
<dbReference type="Proteomes" id="UP001221142">
    <property type="component" value="Unassembled WGS sequence"/>
</dbReference>
<dbReference type="InterPro" id="IPR003754">
    <property type="entry name" value="4pyrrol_synth_uPrphyn_synth"/>
</dbReference>
<name>A0AAD7CLS9_9AGAR</name>
<dbReference type="GO" id="GO:0004852">
    <property type="term" value="F:uroporphyrinogen-III synthase activity"/>
    <property type="evidence" value="ECO:0007669"/>
    <property type="project" value="InterPro"/>
</dbReference>
<dbReference type="GO" id="GO:0005829">
    <property type="term" value="C:cytosol"/>
    <property type="evidence" value="ECO:0007669"/>
    <property type="project" value="TreeGrafter"/>
</dbReference>
<evidence type="ECO:0000259" key="1">
    <source>
        <dbReference type="Pfam" id="PF02602"/>
    </source>
</evidence>
<sequence length="273" mass="29873">MSSNVLLLRAPSQDSDPYHSILTAAGYNPFSVPVLETAFTNLGQLSRIMRRGPQKHYAAVIITSGRACEAWRNTVDVLENDQLRDIDSSWSTTPFYVVGKTTVSLLRAIGSAHPHSPFSPVDIRGESSGTSEQLAKFILSDLGSSPPVLPFLYLTGDKNRETLPEILRGGNVGLNPLQVYRTQGSSTFAEDLKLALESHREFNSAWIVFFAPSAAEFVLPHLRRHFDLSSPIVRIASIGPTTAAFLKEKLDMEVHAVAEKPTPECLLQAMVAA</sequence>
<accession>A0AAD7CLS9</accession>
<proteinExistence type="predicted"/>
<dbReference type="GO" id="GO:0006780">
    <property type="term" value="P:uroporphyrinogen III biosynthetic process"/>
    <property type="evidence" value="ECO:0007669"/>
    <property type="project" value="InterPro"/>
</dbReference>
<dbReference type="AlphaFoldDB" id="A0AAD7CLS9"/>
<dbReference type="Gene3D" id="3.40.50.10090">
    <property type="match status" value="2"/>
</dbReference>
<keyword evidence="3" id="KW-1185">Reference proteome</keyword>
<dbReference type="CDD" id="cd06578">
    <property type="entry name" value="HemD"/>
    <property type="match status" value="1"/>
</dbReference>
<organism evidence="2 3">
    <name type="scientific">Roridomyces roridus</name>
    <dbReference type="NCBI Taxonomy" id="1738132"/>
    <lineage>
        <taxon>Eukaryota</taxon>
        <taxon>Fungi</taxon>
        <taxon>Dikarya</taxon>
        <taxon>Basidiomycota</taxon>
        <taxon>Agaricomycotina</taxon>
        <taxon>Agaricomycetes</taxon>
        <taxon>Agaricomycetidae</taxon>
        <taxon>Agaricales</taxon>
        <taxon>Marasmiineae</taxon>
        <taxon>Mycenaceae</taxon>
        <taxon>Roridomyces</taxon>
    </lineage>
</organism>
<feature type="domain" description="Tetrapyrrole biosynthesis uroporphyrinogen III synthase" evidence="1">
    <location>
        <begin position="18"/>
        <end position="267"/>
    </location>
</feature>
<comment type="caution">
    <text evidence="2">The sequence shown here is derived from an EMBL/GenBank/DDBJ whole genome shotgun (WGS) entry which is preliminary data.</text>
</comment>
<reference evidence="2" key="1">
    <citation type="submission" date="2023-03" db="EMBL/GenBank/DDBJ databases">
        <title>Massive genome expansion in bonnet fungi (Mycena s.s.) driven by repeated elements and novel gene families across ecological guilds.</title>
        <authorList>
            <consortium name="Lawrence Berkeley National Laboratory"/>
            <person name="Harder C.B."/>
            <person name="Miyauchi S."/>
            <person name="Viragh M."/>
            <person name="Kuo A."/>
            <person name="Thoen E."/>
            <person name="Andreopoulos B."/>
            <person name="Lu D."/>
            <person name="Skrede I."/>
            <person name="Drula E."/>
            <person name="Henrissat B."/>
            <person name="Morin E."/>
            <person name="Kohler A."/>
            <person name="Barry K."/>
            <person name="LaButti K."/>
            <person name="Morin E."/>
            <person name="Salamov A."/>
            <person name="Lipzen A."/>
            <person name="Mereny Z."/>
            <person name="Hegedus B."/>
            <person name="Baldrian P."/>
            <person name="Stursova M."/>
            <person name="Weitz H."/>
            <person name="Taylor A."/>
            <person name="Grigoriev I.V."/>
            <person name="Nagy L.G."/>
            <person name="Martin F."/>
            <person name="Kauserud H."/>
        </authorList>
    </citation>
    <scope>NUCLEOTIDE SEQUENCE</scope>
    <source>
        <strain evidence="2">9284</strain>
    </source>
</reference>
<dbReference type="PANTHER" id="PTHR12390:SF0">
    <property type="entry name" value="UROPORPHYRINOGEN-III SYNTHASE"/>
    <property type="match status" value="1"/>
</dbReference>
<evidence type="ECO:0000313" key="2">
    <source>
        <dbReference type="EMBL" id="KAJ7650377.1"/>
    </source>
</evidence>
<dbReference type="EMBL" id="JARKIF010000001">
    <property type="protein sequence ID" value="KAJ7650377.1"/>
    <property type="molecule type" value="Genomic_DNA"/>
</dbReference>
<protein>
    <submittedName>
        <fullName evidence="2">Tetrapyrrole biosynthesis, uroporphyrinogen III synthase</fullName>
    </submittedName>
</protein>
<evidence type="ECO:0000313" key="3">
    <source>
        <dbReference type="Proteomes" id="UP001221142"/>
    </source>
</evidence>